<dbReference type="SUPFAM" id="SSF89550">
    <property type="entry name" value="PHP domain-like"/>
    <property type="match status" value="1"/>
</dbReference>
<organism evidence="2 3">
    <name type="scientific">Paenibacillus nuruki</name>
    <dbReference type="NCBI Taxonomy" id="1886670"/>
    <lineage>
        <taxon>Bacteria</taxon>
        <taxon>Bacillati</taxon>
        <taxon>Bacillota</taxon>
        <taxon>Bacilli</taxon>
        <taxon>Bacillales</taxon>
        <taxon>Paenibacillaceae</taxon>
        <taxon>Paenibacillus</taxon>
    </lineage>
</organism>
<dbReference type="PANTHER" id="PTHR42924">
    <property type="entry name" value="EXONUCLEASE"/>
    <property type="match status" value="1"/>
</dbReference>
<feature type="domain" description="Polymerase/histidinol phosphatase N-terminal" evidence="1">
    <location>
        <begin position="6"/>
        <end position="71"/>
    </location>
</feature>
<dbReference type="InterPro" id="IPR016195">
    <property type="entry name" value="Pol/histidinol_Pase-like"/>
</dbReference>
<name>A0A1E3L8V8_9BACL</name>
<dbReference type="NCBIfam" id="NF038032">
    <property type="entry name" value="CehA_McbA_metalo"/>
    <property type="match status" value="1"/>
</dbReference>
<reference evidence="2 3" key="1">
    <citation type="submission" date="2016-08" db="EMBL/GenBank/DDBJ databases">
        <title>Genome sequencing of Paenibacillus sp. TI45-13ar, isolated from Korean traditional nuruk.</title>
        <authorList>
            <person name="Kim S.-J."/>
        </authorList>
    </citation>
    <scope>NUCLEOTIDE SEQUENCE [LARGE SCALE GENOMIC DNA]</scope>
    <source>
        <strain evidence="2 3">TI45-13ar</strain>
    </source>
</reference>
<dbReference type="InterPro" id="IPR003141">
    <property type="entry name" value="Pol/His_phosphatase_N"/>
</dbReference>
<evidence type="ECO:0000313" key="3">
    <source>
        <dbReference type="Proteomes" id="UP000094578"/>
    </source>
</evidence>
<dbReference type="InterPro" id="IPR004013">
    <property type="entry name" value="PHP_dom"/>
</dbReference>
<dbReference type="STRING" id="1886670.PTI45_00375"/>
<evidence type="ECO:0000259" key="1">
    <source>
        <dbReference type="SMART" id="SM00481"/>
    </source>
</evidence>
<dbReference type="SMART" id="SM00481">
    <property type="entry name" value="POLIIIAc"/>
    <property type="match status" value="1"/>
</dbReference>
<protein>
    <recommendedName>
        <fullName evidence="1">Polymerase/histidinol phosphatase N-terminal domain-containing protein</fullName>
    </recommendedName>
</protein>
<dbReference type="EMBL" id="MDER01000024">
    <property type="protein sequence ID" value="ODP30133.1"/>
    <property type="molecule type" value="Genomic_DNA"/>
</dbReference>
<keyword evidence="3" id="KW-1185">Reference proteome</keyword>
<comment type="caution">
    <text evidence="2">The sequence shown here is derived from an EMBL/GenBank/DDBJ whole genome shotgun (WGS) entry which is preliminary data.</text>
</comment>
<dbReference type="Pfam" id="PF02811">
    <property type="entry name" value="PHP"/>
    <property type="match status" value="1"/>
</dbReference>
<accession>A0A1E3L8V8</accession>
<sequence>MKWIPSELHTHTLHSDGQHTLDQLVQSALALGIDCIALTDHNTQSGLQDRQRVQAETGIHIVPGMEWTTFYGHMLTLGIHDYVDWRSYGIYDIEQGIDEVHAQGGLVGIAHPFRIGSPICTGCYWEYPIYNWEKVDYIEVWSTLMPAIKKDSQRAYAWWTSLLNEGHRITATSGRDWHRTEDHDAPAAITYLGTEDEDQLWYSLDIVQTSDTPFTDHVELEPKDNSVLTAMRQGAVTITMGPLLTFTAHVVNPIHDNHAKRYSIGQEIDCPQDQILKLEIALDTICRQKHYLLVDQSLRLVVNSNQGILFEQQIPVQTEVYDCELVQAEALSWVRVELYGYFADMYSMIAFTNAIYITHSS</sequence>
<proteinExistence type="predicted"/>
<dbReference type="RefSeq" id="WP_069325855.1">
    <property type="nucleotide sequence ID" value="NZ_MDER01000024.1"/>
</dbReference>
<dbReference type="InterPro" id="IPR052018">
    <property type="entry name" value="PHP_domain"/>
</dbReference>
<dbReference type="PANTHER" id="PTHR42924:SF3">
    <property type="entry name" value="POLYMERASE_HISTIDINOL PHOSPHATASE N-TERMINAL DOMAIN-CONTAINING PROTEIN"/>
    <property type="match status" value="1"/>
</dbReference>
<dbReference type="AlphaFoldDB" id="A0A1E3L8V8"/>
<evidence type="ECO:0000313" key="2">
    <source>
        <dbReference type="EMBL" id="ODP30133.1"/>
    </source>
</evidence>
<dbReference type="GO" id="GO:0004534">
    <property type="term" value="F:5'-3' RNA exonuclease activity"/>
    <property type="evidence" value="ECO:0007669"/>
    <property type="project" value="TreeGrafter"/>
</dbReference>
<dbReference type="GO" id="GO:0035312">
    <property type="term" value="F:5'-3' DNA exonuclease activity"/>
    <property type="evidence" value="ECO:0007669"/>
    <property type="project" value="TreeGrafter"/>
</dbReference>
<dbReference type="Proteomes" id="UP000094578">
    <property type="component" value="Unassembled WGS sequence"/>
</dbReference>
<gene>
    <name evidence="2" type="ORF">PTI45_00375</name>
</gene>
<dbReference type="PATRIC" id="fig|1886670.3.peg.391"/>
<dbReference type="Gene3D" id="3.20.20.140">
    <property type="entry name" value="Metal-dependent hydrolases"/>
    <property type="match status" value="1"/>
</dbReference>